<dbReference type="InterPro" id="IPR051035">
    <property type="entry name" value="Mito_inheritance_9"/>
</dbReference>
<dbReference type="AlphaFoldDB" id="C5FYT3"/>
<keyword evidence="1" id="KW-0808">Transferase</keyword>
<dbReference type="STRING" id="554155.C5FYT3"/>
<dbReference type="EMBL" id="DS995707">
    <property type="protein sequence ID" value="EEQ34681.1"/>
    <property type="molecule type" value="Genomic_DNA"/>
</dbReference>
<proteinExistence type="predicted"/>
<dbReference type="Proteomes" id="UP000002035">
    <property type="component" value="Unassembled WGS sequence"/>
</dbReference>
<protein>
    <submittedName>
        <fullName evidence="1">Phosphotransferase family protein</fullName>
    </submittedName>
</protein>
<dbReference type="HOGENOM" id="CLU_019189_13_0_1"/>
<dbReference type="PANTHER" id="PTHR36091">
    <property type="entry name" value="ALTERED INHERITANCE OF MITOCHONDRIA PROTEIN 9, MITOCHONDRIAL"/>
    <property type="match status" value="1"/>
</dbReference>
<dbReference type="RefSeq" id="XP_002843717.1">
    <property type="nucleotide sequence ID" value="XM_002843671.1"/>
</dbReference>
<dbReference type="OrthoDB" id="2831558at2759"/>
<dbReference type="OMA" id="KEIWIRE"/>
<dbReference type="InterPro" id="IPR011009">
    <property type="entry name" value="Kinase-like_dom_sf"/>
</dbReference>
<dbReference type="SUPFAM" id="SSF56112">
    <property type="entry name" value="Protein kinase-like (PK-like)"/>
    <property type="match status" value="1"/>
</dbReference>
<sequence length="548" mass="61843">MAILSSLKKAFPAKDKLRRRSVLHAVYRLAAYSTSNNAPVDEDQEESFFRFTRGRFVCNEAEQQRQRHVKFNVGELATTAAKAIGATRCVKVQKCPDGLYNKAFLLTMDNGKEVIGKVPNPNAGPAHLTTASEVATMDFARNVLQTPVPQVYAWNSRVDEANQVGAEYIIMEKLPGIPLGAKWGSLDPPDKLKVFLQIFKYQKRWTVVKFSQFGSLYYSKDLADRPLPGNSLYIDGNNLPVQDSRFAVGPTVGRGWLHDRKENLQCDRGPWNSLLEYSLAIGHREEMAVRTLKHVPKQCIMFQGPGAYQPTPKKKLAALESYAQILKHILPREACLATGCLWHNDLHYENIFIDPDKPTKVVGYEGPDVGDDLQRPTLRDDINSLDQNKRAAAIKDFYNTCVMVGWRMLVRANNPDQYAAIRFQQSKAGEILGLSKNLFILGEAHFRALVLDLKNEWAELGKEFPLKVSKAEIEEIEADVEAADLGVEVMNGIVERMGDLWPDKGLIEHENYEAAMAMLRDIKRELMELVVHSAADRKAFETFWPFDC</sequence>
<dbReference type="GO" id="GO:0016740">
    <property type="term" value="F:transferase activity"/>
    <property type="evidence" value="ECO:0007669"/>
    <property type="project" value="UniProtKB-KW"/>
</dbReference>
<accession>C5FYT3</accession>
<keyword evidence="2" id="KW-1185">Reference proteome</keyword>
<gene>
    <name evidence="1" type="ORF">MCYG_07500</name>
</gene>
<name>C5FYT3_ARTOC</name>
<evidence type="ECO:0000313" key="1">
    <source>
        <dbReference type="EMBL" id="EEQ34681.1"/>
    </source>
</evidence>
<dbReference type="GO" id="GO:0005739">
    <property type="term" value="C:mitochondrion"/>
    <property type="evidence" value="ECO:0007669"/>
    <property type="project" value="TreeGrafter"/>
</dbReference>
<dbReference type="eggNOG" id="ENOG502SHU0">
    <property type="taxonomic scope" value="Eukaryota"/>
</dbReference>
<dbReference type="PANTHER" id="PTHR36091:SF2">
    <property type="entry name" value="AMINOGLYCOSIDE PHOSPHOTRANSFERASE DOMAIN-CONTAINING PROTEIN"/>
    <property type="match status" value="1"/>
</dbReference>
<dbReference type="VEuPathDB" id="FungiDB:MCYG_07500"/>
<reference evidence="2" key="1">
    <citation type="journal article" date="2012" name="MBio">
        <title>Comparative genome analysis of Trichophyton rubrum and related dermatophytes reveals candidate genes involved in infection.</title>
        <authorList>
            <person name="Martinez D.A."/>
            <person name="Oliver B.G."/>
            <person name="Graeser Y."/>
            <person name="Goldberg J.M."/>
            <person name="Li W."/>
            <person name="Martinez-Rossi N.M."/>
            <person name="Monod M."/>
            <person name="Shelest E."/>
            <person name="Barton R.C."/>
            <person name="Birch E."/>
            <person name="Brakhage A.A."/>
            <person name="Chen Z."/>
            <person name="Gurr S.J."/>
            <person name="Heiman D."/>
            <person name="Heitman J."/>
            <person name="Kosti I."/>
            <person name="Rossi A."/>
            <person name="Saif S."/>
            <person name="Samalova M."/>
            <person name="Saunders C.W."/>
            <person name="Shea T."/>
            <person name="Summerbell R.C."/>
            <person name="Xu J."/>
            <person name="Young S."/>
            <person name="Zeng Q."/>
            <person name="Birren B.W."/>
            <person name="Cuomo C.A."/>
            <person name="White T.C."/>
        </authorList>
    </citation>
    <scope>NUCLEOTIDE SEQUENCE [LARGE SCALE GENOMIC DNA]</scope>
    <source>
        <strain evidence="2">ATCC MYA-4605 / CBS 113480</strain>
    </source>
</reference>
<evidence type="ECO:0000313" key="2">
    <source>
        <dbReference type="Proteomes" id="UP000002035"/>
    </source>
</evidence>
<organism evidence="1 2">
    <name type="scientific">Arthroderma otae (strain ATCC MYA-4605 / CBS 113480)</name>
    <name type="common">Microsporum canis</name>
    <dbReference type="NCBI Taxonomy" id="554155"/>
    <lineage>
        <taxon>Eukaryota</taxon>
        <taxon>Fungi</taxon>
        <taxon>Dikarya</taxon>
        <taxon>Ascomycota</taxon>
        <taxon>Pezizomycotina</taxon>
        <taxon>Eurotiomycetes</taxon>
        <taxon>Eurotiomycetidae</taxon>
        <taxon>Onygenales</taxon>
        <taxon>Arthrodermataceae</taxon>
        <taxon>Microsporum</taxon>
    </lineage>
</organism>
<dbReference type="GeneID" id="9225223"/>